<feature type="transmembrane region" description="Helical" evidence="1">
    <location>
        <begin position="96"/>
        <end position="112"/>
    </location>
</feature>
<dbReference type="GO" id="GO:0004175">
    <property type="term" value="F:endopeptidase activity"/>
    <property type="evidence" value="ECO:0007669"/>
    <property type="project" value="UniProtKB-ARBA"/>
</dbReference>
<feature type="domain" description="CAAX prenyl protease 2/Lysostaphin resistance protein A-like" evidence="2">
    <location>
        <begin position="62"/>
        <end position="159"/>
    </location>
</feature>
<dbReference type="Proteomes" id="UP000248079">
    <property type="component" value="Unassembled WGS sequence"/>
</dbReference>
<keyword evidence="1" id="KW-0812">Transmembrane</keyword>
<dbReference type="OrthoDB" id="1118949at2"/>
<dbReference type="AlphaFoldDB" id="A0A2V4A0Z4"/>
<keyword evidence="1" id="KW-0472">Membrane</keyword>
<evidence type="ECO:0000313" key="3">
    <source>
        <dbReference type="EMBL" id="PXY02231.1"/>
    </source>
</evidence>
<keyword evidence="1" id="KW-1133">Transmembrane helix</keyword>
<proteinExistence type="predicted"/>
<organism evidence="3 4">
    <name type="scientific">Marinifilum breve</name>
    <dbReference type="NCBI Taxonomy" id="2184082"/>
    <lineage>
        <taxon>Bacteria</taxon>
        <taxon>Pseudomonadati</taxon>
        <taxon>Bacteroidota</taxon>
        <taxon>Bacteroidia</taxon>
        <taxon>Marinilabiliales</taxon>
        <taxon>Marinifilaceae</taxon>
    </lineage>
</organism>
<gene>
    <name evidence="3" type="ORF">DF185_06180</name>
</gene>
<dbReference type="InterPro" id="IPR003675">
    <property type="entry name" value="Rce1/LyrA-like_dom"/>
</dbReference>
<evidence type="ECO:0000259" key="2">
    <source>
        <dbReference type="Pfam" id="PF02517"/>
    </source>
</evidence>
<dbReference type="EMBL" id="QFLI01000002">
    <property type="protein sequence ID" value="PXY02231.1"/>
    <property type="molecule type" value="Genomic_DNA"/>
</dbReference>
<feature type="transmembrane region" description="Helical" evidence="1">
    <location>
        <begin position="21"/>
        <end position="42"/>
    </location>
</feature>
<sequence>MNNYNRQIKLLYFKWLRLKPIKFIVATTLLGIVFTIPIKLVLDFAGVGDSDIGGFDFEKSSLLEMIITVIILAPLIETLLCQLLPIKLIQVFKRNHSNLIALWVSSLIFSLAHYSYSIWYSFMVLPMGFFLAKTYLVFQRRKESSFWMTTAVHASRNLIALMVIL</sequence>
<dbReference type="GO" id="GO:0080120">
    <property type="term" value="P:CAAX-box protein maturation"/>
    <property type="evidence" value="ECO:0007669"/>
    <property type="project" value="UniProtKB-ARBA"/>
</dbReference>
<feature type="transmembrane region" description="Helical" evidence="1">
    <location>
        <begin position="62"/>
        <end position="84"/>
    </location>
</feature>
<accession>A0A2V4A0Z4</accession>
<name>A0A2V4A0Z4_9BACT</name>
<feature type="transmembrane region" description="Helical" evidence="1">
    <location>
        <begin position="118"/>
        <end position="138"/>
    </location>
</feature>
<keyword evidence="4" id="KW-1185">Reference proteome</keyword>
<evidence type="ECO:0000256" key="1">
    <source>
        <dbReference type="SAM" id="Phobius"/>
    </source>
</evidence>
<evidence type="ECO:0000313" key="4">
    <source>
        <dbReference type="Proteomes" id="UP000248079"/>
    </source>
</evidence>
<comment type="caution">
    <text evidence="3">The sequence shown here is derived from an EMBL/GenBank/DDBJ whole genome shotgun (WGS) entry which is preliminary data.</text>
</comment>
<reference evidence="3 4" key="1">
    <citation type="submission" date="2018-05" db="EMBL/GenBank/DDBJ databases">
        <title>Marinifilum breve JC075T sp. nov., a marine bacterium isolated from Yongle Blue Hole in the South China Sea.</title>
        <authorList>
            <person name="Fu T."/>
        </authorList>
    </citation>
    <scope>NUCLEOTIDE SEQUENCE [LARGE SCALE GENOMIC DNA]</scope>
    <source>
        <strain evidence="3 4">JC075</strain>
    </source>
</reference>
<protein>
    <recommendedName>
        <fullName evidence="2">CAAX prenyl protease 2/Lysostaphin resistance protein A-like domain-containing protein</fullName>
    </recommendedName>
</protein>
<dbReference type="Pfam" id="PF02517">
    <property type="entry name" value="Rce1-like"/>
    <property type="match status" value="1"/>
</dbReference>